<dbReference type="InterPro" id="IPR014145">
    <property type="entry name" value="LigD_pol_dom"/>
</dbReference>
<dbReference type="CDD" id="cd07906">
    <property type="entry name" value="Adenylation_DNA_ligase_LigD_LigC"/>
    <property type="match status" value="1"/>
</dbReference>
<keyword evidence="14" id="KW-0238">DNA-binding</keyword>
<evidence type="ECO:0000256" key="18">
    <source>
        <dbReference type="ARBA" id="ARBA00023268"/>
    </source>
</evidence>
<evidence type="ECO:0000313" key="22">
    <source>
        <dbReference type="EMBL" id="XCH23340.1"/>
    </source>
</evidence>
<dbReference type="AlphaFoldDB" id="A0AAU8FGF5"/>
<name>A0AAU8FGF5_9BACT</name>
<evidence type="ECO:0000259" key="21">
    <source>
        <dbReference type="PROSITE" id="PS50160"/>
    </source>
</evidence>
<dbReference type="EC" id="6.5.1.1" evidence="2"/>
<evidence type="ECO:0000256" key="16">
    <source>
        <dbReference type="ARBA" id="ARBA00023204"/>
    </source>
</evidence>
<dbReference type="GO" id="GO:0003677">
    <property type="term" value="F:DNA binding"/>
    <property type="evidence" value="ECO:0007669"/>
    <property type="project" value="UniProtKB-KW"/>
</dbReference>
<dbReference type="InterPro" id="IPR052171">
    <property type="entry name" value="NHEJ_LigD"/>
</dbReference>
<evidence type="ECO:0000256" key="10">
    <source>
        <dbReference type="ARBA" id="ARBA00022801"/>
    </source>
</evidence>
<keyword evidence="7" id="KW-0479">Metal-binding</keyword>
<dbReference type="Gene3D" id="3.90.920.10">
    <property type="entry name" value="DNA primase, PRIM domain"/>
    <property type="match status" value="1"/>
</dbReference>
<sequence length="676" mass="77032">MVKRKKDPMPERIDPMLCTLVKEVPSLPDYLFEVKWDGYRIVSYVKSEKVRMDSRSGLNYTAKYPPVEQALKALKHDVVIDGEVVVFNQEGKPDFDALQKYNGHNTPISYCVFDLLWMDGKSLMDLPLTKRKELLRSVIKDQPVLKFSESFDDGKALYEQILAENLEGIVAKRKDSVYAQGERGNDWLKIPTRKRQEFVIGAWAESTKSRSFKSLLFGAYENGKFIWIGRSGGGYKDKEMPEILKKLKALEIDKSPFANPILDTKGAVMHYVRPELVANFEFATWTKSGRIRKPATFLGFRKDKKAKDVVREVPKETEIIEAEAEETQNRVSTRKQKTASAKKKTYLNEGSNWRRVDESYEGKEVTDFDLEHCRIQLHDIEREIWSGVAKGDLALYYNRVAHYILPHLADRPQSLNLKLTHAGGPTTFIKDMENRQPACADIFTDKRRVAKAGKRNRIDYLVCNNLETLLFMVDCGCVDINTWASRTEAPETPDYIWLDLDPTVSKGDSGSEEAGFKKAVDVALAAKDVLASHKVKSLIKTSGKTGLHIYIPCQGFDFTQSRIIANALADQIHPLVKAISTRSETISLRGDRVYIDANQNDYADTLAAPYCIRPYHQPTVSTPLDWREVTPTLDRYAYNKDTIFKRLEKKGDIFSSVLDAKIAARNAEKLLFFLHR</sequence>
<reference evidence="22" key="1">
    <citation type="submission" date="2024-06" db="EMBL/GenBank/DDBJ databases">
        <title>Sequencing and assembly of the genome of Dyadobacter sp. strain 676, a symbiont of Cyamopsis tetragonoloba.</title>
        <authorList>
            <person name="Guro P."/>
            <person name="Sazanova A."/>
            <person name="Kuznetsova I."/>
            <person name="Belimov A."/>
            <person name="Safronova V."/>
        </authorList>
    </citation>
    <scope>NUCLEOTIDE SEQUENCE</scope>
    <source>
        <strain evidence="22">676</strain>
    </source>
</reference>
<dbReference type="GO" id="GO:0003910">
    <property type="term" value="F:DNA ligase (ATP) activity"/>
    <property type="evidence" value="ECO:0007669"/>
    <property type="project" value="UniProtKB-EC"/>
</dbReference>
<evidence type="ECO:0000256" key="7">
    <source>
        <dbReference type="ARBA" id="ARBA00022723"/>
    </source>
</evidence>
<feature type="domain" description="ATP-dependent DNA ligase family profile" evidence="21">
    <location>
        <begin position="101"/>
        <end position="235"/>
    </location>
</feature>
<dbReference type="GO" id="GO:0003887">
    <property type="term" value="F:DNA-directed DNA polymerase activity"/>
    <property type="evidence" value="ECO:0007669"/>
    <property type="project" value="UniProtKB-KW"/>
</dbReference>
<dbReference type="InterPro" id="IPR014143">
    <property type="entry name" value="NHEJ_ligase_prk"/>
</dbReference>
<keyword evidence="5" id="KW-0548">Nucleotidyltransferase</keyword>
<evidence type="ECO:0000256" key="9">
    <source>
        <dbReference type="ARBA" id="ARBA00022763"/>
    </source>
</evidence>
<comment type="catalytic activity">
    <reaction evidence="20">
        <text>ATP + (deoxyribonucleotide)n-3'-hydroxyl + 5'-phospho-(deoxyribonucleotide)m = (deoxyribonucleotide)n+m + AMP + diphosphate.</text>
        <dbReference type="EC" id="6.5.1.1"/>
    </reaction>
</comment>
<keyword evidence="12" id="KW-0067">ATP-binding</keyword>
<evidence type="ECO:0000256" key="19">
    <source>
        <dbReference type="ARBA" id="ARBA00029943"/>
    </source>
</evidence>
<dbReference type="Gene3D" id="3.30.1490.70">
    <property type="match status" value="1"/>
</dbReference>
<dbReference type="InterPro" id="IPR014146">
    <property type="entry name" value="LigD_ligase_dom"/>
</dbReference>
<accession>A0AAU8FGF5</accession>
<keyword evidence="4" id="KW-0808">Transferase</keyword>
<evidence type="ECO:0000256" key="8">
    <source>
        <dbReference type="ARBA" id="ARBA00022741"/>
    </source>
</evidence>
<dbReference type="Gene3D" id="2.40.50.140">
    <property type="entry name" value="Nucleic acid-binding proteins"/>
    <property type="match status" value="1"/>
</dbReference>
<evidence type="ECO:0000256" key="1">
    <source>
        <dbReference type="ARBA" id="ARBA00001936"/>
    </source>
</evidence>
<dbReference type="Pfam" id="PF01068">
    <property type="entry name" value="DNA_ligase_A_M"/>
    <property type="match status" value="1"/>
</dbReference>
<keyword evidence="8" id="KW-0547">Nucleotide-binding</keyword>
<keyword evidence="17" id="KW-0464">Manganese</keyword>
<keyword evidence="9" id="KW-0227">DNA damage</keyword>
<dbReference type="SUPFAM" id="SSF56091">
    <property type="entry name" value="DNA ligase/mRNA capping enzyme, catalytic domain"/>
    <property type="match status" value="1"/>
</dbReference>
<dbReference type="GO" id="GO:0006310">
    <property type="term" value="P:DNA recombination"/>
    <property type="evidence" value="ECO:0007669"/>
    <property type="project" value="UniProtKB-KW"/>
</dbReference>
<dbReference type="SUPFAM" id="SSF50249">
    <property type="entry name" value="Nucleic acid-binding proteins"/>
    <property type="match status" value="1"/>
</dbReference>
<dbReference type="PANTHER" id="PTHR42705:SF2">
    <property type="entry name" value="BIFUNCTIONAL NON-HOMOLOGOUS END JOINING PROTEIN LIGD"/>
    <property type="match status" value="1"/>
</dbReference>
<dbReference type="GO" id="GO:0046872">
    <property type="term" value="F:metal ion binding"/>
    <property type="evidence" value="ECO:0007669"/>
    <property type="project" value="UniProtKB-KW"/>
</dbReference>
<keyword evidence="6" id="KW-0540">Nuclease</keyword>
<dbReference type="Pfam" id="PF21686">
    <property type="entry name" value="LigD_Prim-Pol"/>
    <property type="match status" value="1"/>
</dbReference>
<dbReference type="NCBIfam" id="TIGR02779">
    <property type="entry name" value="NHEJ_ligase_lig"/>
    <property type="match status" value="1"/>
</dbReference>
<evidence type="ECO:0000256" key="13">
    <source>
        <dbReference type="ARBA" id="ARBA00022932"/>
    </source>
</evidence>
<comment type="cofactor">
    <cofactor evidence="1">
        <name>Mn(2+)</name>
        <dbReference type="ChEBI" id="CHEBI:29035"/>
    </cofactor>
</comment>
<keyword evidence="3 22" id="KW-0436">Ligase</keyword>
<dbReference type="PANTHER" id="PTHR42705">
    <property type="entry name" value="BIFUNCTIONAL NON-HOMOLOGOUS END JOINING PROTEIN LIGD"/>
    <property type="match status" value="1"/>
</dbReference>
<evidence type="ECO:0000256" key="2">
    <source>
        <dbReference type="ARBA" id="ARBA00012727"/>
    </source>
</evidence>
<dbReference type="GO" id="GO:0004527">
    <property type="term" value="F:exonuclease activity"/>
    <property type="evidence" value="ECO:0007669"/>
    <property type="project" value="UniProtKB-KW"/>
</dbReference>
<evidence type="ECO:0000256" key="3">
    <source>
        <dbReference type="ARBA" id="ARBA00022598"/>
    </source>
</evidence>
<dbReference type="GO" id="GO:0006281">
    <property type="term" value="P:DNA repair"/>
    <property type="evidence" value="ECO:0007669"/>
    <property type="project" value="UniProtKB-KW"/>
</dbReference>
<evidence type="ECO:0000256" key="20">
    <source>
        <dbReference type="ARBA" id="ARBA00034003"/>
    </source>
</evidence>
<keyword evidence="11" id="KW-0269">Exonuclease</keyword>
<proteinExistence type="predicted"/>
<dbReference type="NCBIfam" id="TIGR02776">
    <property type="entry name" value="NHEJ_ligase_prk"/>
    <property type="match status" value="1"/>
</dbReference>
<dbReference type="Gene3D" id="3.30.470.30">
    <property type="entry name" value="DNA ligase/mRNA capping enzyme"/>
    <property type="match status" value="1"/>
</dbReference>
<dbReference type="RefSeq" id="WP_353718666.1">
    <property type="nucleotide sequence ID" value="NZ_CP159289.1"/>
</dbReference>
<keyword evidence="18" id="KW-0511">Multifunctional enzyme</keyword>
<dbReference type="InterPro" id="IPR012309">
    <property type="entry name" value="DNA_ligase_ATP-dep_C"/>
</dbReference>
<keyword evidence="13" id="KW-0239">DNA-directed DNA polymerase</keyword>
<evidence type="ECO:0000256" key="4">
    <source>
        <dbReference type="ARBA" id="ARBA00022679"/>
    </source>
</evidence>
<evidence type="ECO:0000256" key="17">
    <source>
        <dbReference type="ARBA" id="ARBA00023211"/>
    </source>
</evidence>
<keyword evidence="10" id="KW-0378">Hydrolase</keyword>
<evidence type="ECO:0000256" key="15">
    <source>
        <dbReference type="ARBA" id="ARBA00023172"/>
    </source>
</evidence>
<evidence type="ECO:0000256" key="5">
    <source>
        <dbReference type="ARBA" id="ARBA00022695"/>
    </source>
</evidence>
<dbReference type="EMBL" id="CP159289">
    <property type="protein sequence ID" value="XCH23340.1"/>
    <property type="molecule type" value="Genomic_DNA"/>
</dbReference>
<dbReference type="InterPro" id="IPR012310">
    <property type="entry name" value="DNA_ligase_ATP-dep_cent"/>
</dbReference>
<dbReference type="Pfam" id="PF04679">
    <property type="entry name" value="DNA_ligase_A_C"/>
    <property type="match status" value="1"/>
</dbReference>
<evidence type="ECO:0000256" key="6">
    <source>
        <dbReference type="ARBA" id="ARBA00022722"/>
    </source>
</evidence>
<dbReference type="InterPro" id="IPR012340">
    <property type="entry name" value="NA-bd_OB-fold"/>
</dbReference>
<evidence type="ECO:0000256" key="11">
    <source>
        <dbReference type="ARBA" id="ARBA00022839"/>
    </source>
</evidence>
<dbReference type="PROSITE" id="PS50160">
    <property type="entry name" value="DNA_LIGASE_A3"/>
    <property type="match status" value="1"/>
</dbReference>
<organism evidence="22">
    <name type="scientific">Dyadobacter sp. 676</name>
    <dbReference type="NCBI Taxonomy" id="3088362"/>
    <lineage>
        <taxon>Bacteria</taxon>
        <taxon>Pseudomonadati</taxon>
        <taxon>Bacteroidota</taxon>
        <taxon>Cytophagia</taxon>
        <taxon>Cytophagales</taxon>
        <taxon>Spirosomataceae</taxon>
        <taxon>Dyadobacter</taxon>
    </lineage>
</organism>
<evidence type="ECO:0000256" key="14">
    <source>
        <dbReference type="ARBA" id="ARBA00023125"/>
    </source>
</evidence>
<dbReference type="CDD" id="cd07971">
    <property type="entry name" value="OBF_DNA_ligase_LigD"/>
    <property type="match status" value="1"/>
</dbReference>
<protein>
    <recommendedName>
        <fullName evidence="2">DNA ligase (ATP)</fullName>
        <ecNumber evidence="2">6.5.1.1</ecNumber>
    </recommendedName>
    <alternativeName>
        <fullName evidence="19">NHEJ DNA polymerase</fullName>
    </alternativeName>
</protein>
<keyword evidence="15" id="KW-0233">DNA recombination</keyword>
<keyword evidence="16" id="KW-0234">DNA repair</keyword>
<gene>
    <name evidence="22" type="primary">ligD</name>
    <name evidence="22" type="ORF">ABV298_23890</name>
</gene>
<evidence type="ECO:0000256" key="12">
    <source>
        <dbReference type="ARBA" id="ARBA00022840"/>
    </source>
</evidence>
<dbReference type="GO" id="GO:0005524">
    <property type="term" value="F:ATP binding"/>
    <property type="evidence" value="ECO:0007669"/>
    <property type="project" value="UniProtKB-KW"/>
</dbReference>